<organism evidence="2 3">
    <name type="scientific">Sphingomonas kyeonggiensis</name>
    <dbReference type="NCBI Taxonomy" id="1268553"/>
    <lineage>
        <taxon>Bacteria</taxon>
        <taxon>Pseudomonadati</taxon>
        <taxon>Pseudomonadota</taxon>
        <taxon>Alphaproteobacteria</taxon>
        <taxon>Sphingomonadales</taxon>
        <taxon>Sphingomonadaceae</taxon>
        <taxon>Sphingomonas</taxon>
    </lineage>
</organism>
<protein>
    <recommendedName>
        <fullName evidence="1">Putative DNA-binding domain-containing protein</fullName>
    </recommendedName>
</protein>
<gene>
    <name evidence="2" type="ORF">GGR46_004917</name>
</gene>
<dbReference type="RefSeq" id="WP_184000691.1">
    <property type="nucleotide sequence ID" value="NZ_JACIEH010000006.1"/>
</dbReference>
<dbReference type="Pfam" id="PF09836">
    <property type="entry name" value="DUF2063"/>
    <property type="match status" value="1"/>
</dbReference>
<dbReference type="AlphaFoldDB" id="A0A7W6JXD2"/>
<dbReference type="Proteomes" id="UP000557392">
    <property type="component" value="Unassembled WGS sequence"/>
</dbReference>
<dbReference type="InterPro" id="IPR018640">
    <property type="entry name" value="DUF2063"/>
</dbReference>
<accession>A0A7W6JXD2</accession>
<dbReference type="EMBL" id="JACIEH010000006">
    <property type="protein sequence ID" value="MBB4101325.1"/>
    <property type="molecule type" value="Genomic_DNA"/>
</dbReference>
<evidence type="ECO:0000313" key="3">
    <source>
        <dbReference type="Proteomes" id="UP000557392"/>
    </source>
</evidence>
<comment type="caution">
    <text evidence="2">The sequence shown here is derived from an EMBL/GenBank/DDBJ whole genome shotgun (WGS) entry which is preliminary data.</text>
</comment>
<name>A0A7W6JXD2_9SPHN</name>
<reference evidence="2 3" key="1">
    <citation type="submission" date="2020-08" db="EMBL/GenBank/DDBJ databases">
        <title>Genomic Encyclopedia of Type Strains, Phase IV (KMG-IV): sequencing the most valuable type-strain genomes for metagenomic binning, comparative biology and taxonomic classification.</title>
        <authorList>
            <person name="Goeker M."/>
        </authorList>
    </citation>
    <scope>NUCLEOTIDE SEQUENCE [LARGE SCALE GENOMIC DNA]</scope>
    <source>
        <strain evidence="2 3">DSM 101806</strain>
    </source>
</reference>
<sequence>MSLLDLQRDMRAWLTREEEVAVDRLGGDDVAPGLRIHQNNFRAQLAACLEESFARTRDWIGGEAFHQAVITHVACVQPSSWTLDAYPRDFPATLALLYPADPEVAELAWIDLALGEAFVAPDATALSVADLGGIDWDRAVLGFTPSLDLADLTTNAPAIWSALAEDREPPAVAYLPEAGAILAWREGETPNFRAIDQIEHHALLAARAGMSFAGLCEALVEALGEQAGIARAGEMLGQWLADGLIVSGSTPER</sequence>
<keyword evidence="3" id="KW-1185">Reference proteome</keyword>
<proteinExistence type="predicted"/>
<feature type="domain" description="Putative DNA-binding" evidence="1">
    <location>
        <begin position="6"/>
        <end position="92"/>
    </location>
</feature>
<evidence type="ECO:0000259" key="1">
    <source>
        <dbReference type="Pfam" id="PF09836"/>
    </source>
</evidence>
<evidence type="ECO:0000313" key="2">
    <source>
        <dbReference type="EMBL" id="MBB4101325.1"/>
    </source>
</evidence>